<evidence type="ECO:0000256" key="2">
    <source>
        <dbReference type="ARBA" id="ARBA00004609"/>
    </source>
</evidence>
<dbReference type="GO" id="GO:0004099">
    <property type="term" value="F:chitin deacetylase activity"/>
    <property type="evidence" value="ECO:0007669"/>
    <property type="project" value="UniProtKB-EC"/>
</dbReference>
<evidence type="ECO:0000313" key="17">
    <source>
        <dbReference type="Proteomes" id="UP000292082"/>
    </source>
</evidence>
<keyword evidence="17" id="KW-1185">Reference proteome</keyword>
<evidence type="ECO:0000256" key="10">
    <source>
        <dbReference type="ARBA" id="ARBA00023316"/>
    </source>
</evidence>
<dbReference type="PROSITE" id="PS51677">
    <property type="entry name" value="NODB"/>
    <property type="match status" value="1"/>
</dbReference>
<dbReference type="GO" id="GO:0098552">
    <property type="term" value="C:side of membrane"/>
    <property type="evidence" value="ECO:0007669"/>
    <property type="project" value="UniProtKB-KW"/>
</dbReference>
<name>A0A4Q9PXR7_9APHY</name>
<keyword evidence="6" id="KW-0472">Membrane</keyword>
<keyword evidence="3" id="KW-1003">Cell membrane</keyword>
<evidence type="ECO:0000256" key="5">
    <source>
        <dbReference type="ARBA" id="ARBA00023024"/>
    </source>
</evidence>
<evidence type="ECO:0000256" key="1">
    <source>
        <dbReference type="ARBA" id="ARBA00001941"/>
    </source>
</evidence>
<feature type="signal peptide" evidence="15">
    <location>
        <begin position="1"/>
        <end position="21"/>
    </location>
</feature>
<feature type="compositionally biased region" description="Polar residues" evidence="14">
    <location>
        <begin position="406"/>
        <end position="416"/>
    </location>
</feature>
<feature type="compositionally biased region" description="Low complexity" evidence="14">
    <location>
        <begin position="367"/>
        <end position="405"/>
    </location>
</feature>
<dbReference type="GO" id="GO:0006032">
    <property type="term" value="P:chitin catabolic process"/>
    <property type="evidence" value="ECO:0007669"/>
    <property type="project" value="UniProtKB-KW"/>
</dbReference>
<evidence type="ECO:0000256" key="6">
    <source>
        <dbReference type="ARBA" id="ARBA00023136"/>
    </source>
</evidence>
<dbReference type="Pfam" id="PF01522">
    <property type="entry name" value="Polysacc_deac_1"/>
    <property type="match status" value="1"/>
</dbReference>
<dbReference type="EMBL" id="ML145117">
    <property type="protein sequence ID" value="TBU59094.1"/>
    <property type="molecule type" value="Genomic_DNA"/>
</dbReference>
<comment type="catalytic activity">
    <reaction evidence="13">
        <text>[(1-&gt;4)-N-acetyl-beta-D-glucosaminyl](n) + n H2O = chitosan + n acetate</text>
        <dbReference type="Rhea" id="RHEA:10464"/>
        <dbReference type="Rhea" id="RHEA-COMP:9593"/>
        <dbReference type="Rhea" id="RHEA-COMP:9597"/>
        <dbReference type="ChEBI" id="CHEBI:15377"/>
        <dbReference type="ChEBI" id="CHEBI:17029"/>
        <dbReference type="ChEBI" id="CHEBI:30089"/>
        <dbReference type="ChEBI" id="CHEBI:57704"/>
        <dbReference type="EC" id="3.5.1.41"/>
    </reaction>
    <physiologicalReaction direction="left-to-right" evidence="13">
        <dbReference type="Rhea" id="RHEA:10465"/>
    </physiologicalReaction>
</comment>
<feature type="chain" id="PRO_5043377597" description="chitin deacetylase" evidence="15">
    <location>
        <begin position="22"/>
        <end position="446"/>
    </location>
</feature>
<keyword evidence="4" id="KW-0336">GPI-anchor</keyword>
<dbReference type="InterPro" id="IPR002509">
    <property type="entry name" value="NODB_dom"/>
</dbReference>
<gene>
    <name evidence="16" type="ORF">BD310DRAFT_429851</name>
</gene>
<evidence type="ECO:0000256" key="3">
    <source>
        <dbReference type="ARBA" id="ARBA00022475"/>
    </source>
</evidence>
<dbReference type="AlphaFoldDB" id="A0A4Q9PXR7"/>
<evidence type="ECO:0000256" key="13">
    <source>
        <dbReference type="ARBA" id="ARBA00048494"/>
    </source>
</evidence>
<comment type="cofactor">
    <cofactor evidence="1">
        <name>Co(2+)</name>
        <dbReference type="ChEBI" id="CHEBI:48828"/>
    </cofactor>
</comment>
<proteinExistence type="predicted"/>
<evidence type="ECO:0000256" key="15">
    <source>
        <dbReference type="SAM" id="SignalP"/>
    </source>
</evidence>
<keyword evidence="11" id="KW-0624">Polysaccharide degradation</keyword>
<protein>
    <recommendedName>
        <fullName evidence="12">chitin deacetylase</fullName>
        <ecNumber evidence="12">3.5.1.41</ecNumber>
    </recommendedName>
</protein>
<comment type="subcellular location">
    <subcellularLocation>
        <location evidence="2">Cell membrane</location>
        <topology evidence="2">Lipid-anchor</topology>
        <topology evidence="2">GPI-anchor</topology>
    </subcellularLocation>
</comment>
<dbReference type="InterPro" id="IPR011330">
    <property type="entry name" value="Glyco_hydro/deAcase_b/a-brl"/>
</dbReference>
<evidence type="ECO:0000256" key="12">
    <source>
        <dbReference type="ARBA" id="ARBA00024056"/>
    </source>
</evidence>
<keyword evidence="5" id="KW-0146">Chitin degradation</keyword>
<evidence type="ECO:0000256" key="11">
    <source>
        <dbReference type="ARBA" id="ARBA00023326"/>
    </source>
</evidence>
<evidence type="ECO:0000256" key="8">
    <source>
        <dbReference type="ARBA" id="ARBA00023285"/>
    </source>
</evidence>
<accession>A0A4Q9PXR7</accession>
<evidence type="ECO:0000256" key="7">
    <source>
        <dbReference type="ARBA" id="ARBA00023277"/>
    </source>
</evidence>
<dbReference type="EC" id="3.5.1.41" evidence="12"/>
<dbReference type="GO" id="GO:0009272">
    <property type="term" value="P:fungal-type cell wall biogenesis"/>
    <property type="evidence" value="ECO:0007669"/>
    <property type="project" value="UniProtKB-ARBA"/>
</dbReference>
<keyword evidence="7" id="KW-0119">Carbohydrate metabolism</keyword>
<keyword evidence="9" id="KW-0449">Lipoprotein</keyword>
<dbReference type="PANTHER" id="PTHR10587">
    <property type="entry name" value="GLYCOSYL TRANSFERASE-RELATED"/>
    <property type="match status" value="1"/>
</dbReference>
<feature type="region of interest" description="Disordered" evidence="14">
    <location>
        <begin position="367"/>
        <end position="419"/>
    </location>
</feature>
<dbReference type="GO" id="GO:0071555">
    <property type="term" value="P:cell wall organization"/>
    <property type="evidence" value="ECO:0007669"/>
    <property type="project" value="UniProtKB-KW"/>
</dbReference>
<evidence type="ECO:0000256" key="9">
    <source>
        <dbReference type="ARBA" id="ARBA00023288"/>
    </source>
</evidence>
<organism evidence="16 17">
    <name type="scientific">Dichomitus squalens</name>
    <dbReference type="NCBI Taxonomy" id="114155"/>
    <lineage>
        <taxon>Eukaryota</taxon>
        <taxon>Fungi</taxon>
        <taxon>Dikarya</taxon>
        <taxon>Basidiomycota</taxon>
        <taxon>Agaricomycotina</taxon>
        <taxon>Agaricomycetes</taxon>
        <taxon>Polyporales</taxon>
        <taxon>Polyporaceae</taxon>
        <taxon>Dichomitus</taxon>
    </lineage>
</organism>
<evidence type="ECO:0000313" key="16">
    <source>
        <dbReference type="EMBL" id="TBU59094.1"/>
    </source>
</evidence>
<keyword evidence="8" id="KW-0170">Cobalt</keyword>
<reference evidence="16 17" key="1">
    <citation type="submission" date="2019-01" db="EMBL/GenBank/DDBJ databases">
        <title>Draft genome sequences of three monokaryotic isolates of the white-rot basidiomycete fungus Dichomitus squalens.</title>
        <authorList>
            <consortium name="DOE Joint Genome Institute"/>
            <person name="Lopez S.C."/>
            <person name="Andreopoulos B."/>
            <person name="Pangilinan J."/>
            <person name="Lipzen A."/>
            <person name="Riley R."/>
            <person name="Ahrendt S."/>
            <person name="Ng V."/>
            <person name="Barry K."/>
            <person name="Daum C."/>
            <person name="Grigoriev I.V."/>
            <person name="Hilden K.S."/>
            <person name="Makela M.R."/>
            <person name="de Vries R.P."/>
        </authorList>
    </citation>
    <scope>NUCLEOTIDE SEQUENCE [LARGE SCALE GENOMIC DNA]</scope>
    <source>
        <strain evidence="16 17">CBS 464.89</strain>
    </source>
</reference>
<keyword evidence="10" id="KW-0961">Cell wall biogenesis/degradation</keyword>
<dbReference type="GO" id="GO:0000272">
    <property type="term" value="P:polysaccharide catabolic process"/>
    <property type="evidence" value="ECO:0007669"/>
    <property type="project" value="UniProtKB-KW"/>
</dbReference>
<dbReference type="GO" id="GO:0005886">
    <property type="term" value="C:plasma membrane"/>
    <property type="evidence" value="ECO:0007669"/>
    <property type="project" value="UniProtKB-SubCell"/>
</dbReference>
<dbReference type="Proteomes" id="UP000292082">
    <property type="component" value="Unassembled WGS sequence"/>
</dbReference>
<keyword evidence="4" id="KW-0325">Glycoprotein</keyword>
<keyword evidence="15" id="KW-0732">Signal</keyword>
<evidence type="ECO:0000256" key="14">
    <source>
        <dbReference type="SAM" id="MobiDB-lite"/>
    </source>
</evidence>
<dbReference type="STRING" id="114155.A0A4Q9PXR7"/>
<dbReference type="SUPFAM" id="SSF88713">
    <property type="entry name" value="Glycoside hydrolase/deacetylase"/>
    <property type="match status" value="1"/>
</dbReference>
<evidence type="ECO:0000256" key="4">
    <source>
        <dbReference type="ARBA" id="ARBA00022622"/>
    </source>
</evidence>
<dbReference type="Gene3D" id="3.20.20.370">
    <property type="entry name" value="Glycoside hydrolase/deacetylase"/>
    <property type="match status" value="1"/>
</dbReference>
<sequence>MPPSVIHSLLLLAAALSAAAAVTHDSHDHDHALDKALPGRWYHDDDHPAHALFKRGATDGITYAAVGSPEWSAGFPLKVDPNALPQAWVDAYNSAKSAGKIPTNVPVATQSNGGNPTYGNLDPNGNVVCSATYKCRSPGDIWDAPDGVFGSSFDDGPLDTSQALYELLHENNLKTTHFYIGTNILWYPNEFLYAWNTLQSDIAVHTWTHPYMTTLSDLSVVGELGWTMELIHNSTGGRLPKFWRPPYGDADNRVRAIAKEVFGLTTVIWNQDTEDWSIGSPGGATRDAVNANLQKWITGPKSPGLIILEHELSNETVGAFIQAFPLIAQNGWKFQSIAEINNTGVYQNSPDDNGAVVLGTVGVPASAPASTTPSSASAAPSNATTTKSSSSGAAGNNAASTTGTSKSAQATGSGDASHNGAGARFASPMLAGIVTLLSVAGAALVL</sequence>
<dbReference type="PANTHER" id="PTHR10587:SF135">
    <property type="entry name" value="CHITIN DEACETYLASE 3"/>
    <property type="match status" value="1"/>
</dbReference>
<dbReference type="InterPro" id="IPR050248">
    <property type="entry name" value="Polysacc_deacetylase_ArnD"/>
</dbReference>